<protein>
    <submittedName>
        <fullName evidence="7">Glutaryl-7-aminocephalosporanic-acid acylase</fullName>
        <ecNumber evidence="7">3.5.1.93</ecNumber>
    </submittedName>
</protein>
<organism evidence="7 8">
    <name type="scientific">Blastopirellula retiformator</name>
    <dbReference type="NCBI Taxonomy" id="2527970"/>
    <lineage>
        <taxon>Bacteria</taxon>
        <taxon>Pseudomonadati</taxon>
        <taxon>Planctomycetota</taxon>
        <taxon>Planctomycetia</taxon>
        <taxon>Pirellulales</taxon>
        <taxon>Pirellulaceae</taxon>
        <taxon>Blastopirellula</taxon>
    </lineage>
</organism>
<evidence type="ECO:0000256" key="4">
    <source>
        <dbReference type="ARBA" id="ARBA00023145"/>
    </source>
</evidence>
<dbReference type="EC" id="3.5.1.93" evidence="7"/>
<keyword evidence="6" id="KW-0106">Calcium</keyword>
<dbReference type="GO" id="GO:0046872">
    <property type="term" value="F:metal ion binding"/>
    <property type="evidence" value="ECO:0007669"/>
    <property type="project" value="UniProtKB-KW"/>
</dbReference>
<keyword evidence="4" id="KW-0865">Zymogen</keyword>
<dbReference type="InterPro" id="IPR043147">
    <property type="entry name" value="Penicillin_amidase_A-knob"/>
</dbReference>
<dbReference type="PANTHER" id="PTHR34218">
    <property type="entry name" value="PEPTIDASE S45 PENICILLIN AMIDASE"/>
    <property type="match status" value="1"/>
</dbReference>
<dbReference type="AlphaFoldDB" id="A0A5C5VJY1"/>
<feature type="binding site" evidence="6">
    <location>
        <position position="321"/>
    </location>
    <ligand>
        <name>Ca(2+)</name>
        <dbReference type="ChEBI" id="CHEBI:29108"/>
    </ligand>
</feature>
<dbReference type="RefSeq" id="WP_146429137.1">
    <property type="nucleotide sequence ID" value="NZ_SJPF01000001.1"/>
</dbReference>
<dbReference type="GO" id="GO:0017000">
    <property type="term" value="P:antibiotic biosynthetic process"/>
    <property type="evidence" value="ECO:0007669"/>
    <property type="project" value="InterPro"/>
</dbReference>
<comment type="similarity">
    <text evidence="1">Belongs to the peptidase S45 family.</text>
</comment>
<comment type="caution">
    <text evidence="7">The sequence shown here is derived from an EMBL/GenBank/DDBJ whole genome shotgun (WGS) entry which is preliminary data.</text>
</comment>
<dbReference type="OrthoDB" id="9759796at2"/>
<keyword evidence="6" id="KW-0479">Metal-binding</keyword>
<dbReference type="Pfam" id="PF01804">
    <property type="entry name" value="Penicil_amidase"/>
    <property type="match status" value="1"/>
</dbReference>
<dbReference type="Gene3D" id="3.60.20.10">
    <property type="entry name" value="Glutamine Phosphoribosylpyrophosphate, subunit 1, domain 1"/>
    <property type="match status" value="1"/>
</dbReference>
<dbReference type="InterPro" id="IPR029055">
    <property type="entry name" value="Ntn_hydrolases_N"/>
</dbReference>
<dbReference type="InterPro" id="IPR014395">
    <property type="entry name" value="Pen/GL7ACA/AHL_acylase"/>
</dbReference>
<keyword evidence="3 7" id="KW-0378">Hydrolase</keyword>
<keyword evidence="2" id="KW-0732">Signal</keyword>
<dbReference type="InterPro" id="IPR002692">
    <property type="entry name" value="S45"/>
</dbReference>
<evidence type="ECO:0000313" key="8">
    <source>
        <dbReference type="Proteomes" id="UP000318878"/>
    </source>
</evidence>
<dbReference type="PIRSF" id="PIRSF001227">
    <property type="entry name" value="Pen_acylase"/>
    <property type="match status" value="1"/>
</dbReference>
<feature type="active site" description="Nucleophile" evidence="5">
    <location>
        <position position="244"/>
    </location>
</feature>
<dbReference type="GO" id="GO:0033968">
    <property type="term" value="F:glutaryl-7-aminocephalosporanic-acid acylase activity"/>
    <property type="evidence" value="ECO:0007669"/>
    <property type="project" value="UniProtKB-EC"/>
</dbReference>
<dbReference type="Gene3D" id="1.10.439.10">
    <property type="entry name" value="Penicillin Amidohydrolase, domain 1"/>
    <property type="match status" value="1"/>
</dbReference>
<dbReference type="Proteomes" id="UP000318878">
    <property type="component" value="Unassembled WGS sequence"/>
</dbReference>
<comment type="cofactor">
    <cofactor evidence="6">
        <name>Ca(2+)</name>
        <dbReference type="ChEBI" id="CHEBI:29108"/>
    </cofactor>
    <text evidence="6">Binds 1 Ca(2+) ion per dimer.</text>
</comment>
<evidence type="ECO:0000256" key="1">
    <source>
        <dbReference type="ARBA" id="ARBA00006586"/>
    </source>
</evidence>
<dbReference type="SUPFAM" id="SSF56235">
    <property type="entry name" value="N-terminal nucleophile aminohydrolases (Ntn hydrolases)"/>
    <property type="match status" value="1"/>
</dbReference>
<dbReference type="EMBL" id="SJPF01000001">
    <property type="protein sequence ID" value="TWT38918.1"/>
    <property type="molecule type" value="Genomic_DNA"/>
</dbReference>
<evidence type="ECO:0000256" key="3">
    <source>
        <dbReference type="ARBA" id="ARBA00022801"/>
    </source>
</evidence>
<keyword evidence="8" id="KW-1185">Reference proteome</keyword>
<dbReference type="Gene3D" id="1.10.1400.10">
    <property type="match status" value="1"/>
</dbReference>
<evidence type="ECO:0000256" key="2">
    <source>
        <dbReference type="ARBA" id="ARBA00022729"/>
    </source>
</evidence>
<evidence type="ECO:0000313" key="7">
    <source>
        <dbReference type="EMBL" id="TWT38918.1"/>
    </source>
</evidence>
<proteinExistence type="inferred from homology"/>
<dbReference type="Gene3D" id="2.30.120.10">
    <property type="match status" value="1"/>
</dbReference>
<dbReference type="InterPro" id="IPR043146">
    <property type="entry name" value="Penicillin_amidase_N_B-knob"/>
</dbReference>
<dbReference type="PANTHER" id="PTHR34218:SF3">
    <property type="entry name" value="ACYL-HOMOSERINE LACTONE ACYLASE PVDQ"/>
    <property type="match status" value="1"/>
</dbReference>
<gene>
    <name evidence="7" type="ORF">Enr8_06120</name>
</gene>
<name>A0A5C5VJY1_9BACT</name>
<evidence type="ECO:0000256" key="5">
    <source>
        <dbReference type="PIRSR" id="PIRSR001227-1"/>
    </source>
</evidence>
<sequence>MAVFWRRKLELFQSLLHKQEGLQTRNNIDSFLAISGHHPDLADVEKKLNKETHKRISELGPSESLVLDEIPLDEVPIDTPLPQVDVSPPSKTSNTYACEILWDHFGVPHVYSESPTSLFFAFGWCQAHSHGDLLLELYGRSRGRNAEYWGAGEDDWRITTDRHIRQLDVVGNATRWYNSLFRDIRENLEAFCDGINHYADKYADRLSERVRQVLPVTPVDVLAHLQNAIHYHFVFRPELLSFGSNAWAVAPSRTKHGNSLLLINPHTPWSDSYTWYEAHLTAEEAGIDCYGATLVGLPFLSVGFNKFLGWAHTVNTMDGADLYALKPVSGGYAWDNEAGFLPWDESRHTIKVRESDGSFREESYTVRRSIHGPVIIEDPDLPIALRVVGTDQPYVINQYWDMMRSRDITEFENAVQHLQNPTFMILYADRDGKILSSFSGQVPKKPVNDWAFWGGVVPGNSSKFLWTETYDFADLPHVVNPPSGWLQNANDPPWNTTIPGGPSSEEFPLHLAPNFMHLRAQYSALALKENDNLTLEDFVKLKHNTRVELAERVLEDLIVAARNVNSPLLKSAANVLENWDRRVESHSRGAVLFKRWAQLMPWDSDGFAVPWDPNRPLETPKGLRSPEVAMVALESASLDLINTYKDIADTCPKSLDLEEPHYALAIKWGTVHRLRVGSFDHPASGGGENLGVFRTIEFRPIGGDNAGRFEAVSGECFVAAIEFGDRVRAKVVLGYGNSSQRGSKHVGDQLALLAANQLRDALLTRADVEANLQHREVLSLNAGQSAGKANVQDMFVSALLSHLSSSDLLSLNEEERDCMIAILSGEVRTNSDIHELLRDCALETLSELS</sequence>
<dbReference type="InterPro" id="IPR023343">
    <property type="entry name" value="Penicillin_amidase_dom1"/>
</dbReference>
<evidence type="ECO:0000256" key="6">
    <source>
        <dbReference type="PIRSR" id="PIRSR001227-2"/>
    </source>
</evidence>
<accession>A0A5C5VJY1</accession>
<reference evidence="7 8" key="1">
    <citation type="submission" date="2019-02" db="EMBL/GenBank/DDBJ databases">
        <title>Deep-cultivation of Planctomycetes and their phenomic and genomic characterization uncovers novel biology.</title>
        <authorList>
            <person name="Wiegand S."/>
            <person name="Jogler M."/>
            <person name="Boedeker C."/>
            <person name="Pinto D."/>
            <person name="Vollmers J."/>
            <person name="Rivas-Marin E."/>
            <person name="Kohn T."/>
            <person name="Peeters S.H."/>
            <person name="Heuer A."/>
            <person name="Rast P."/>
            <person name="Oberbeckmann S."/>
            <person name="Bunk B."/>
            <person name="Jeske O."/>
            <person name="Meyerdierks A."/>
            <person name="Storesund J.E."/>
            <person name="Kallscheuer N."/>
            <person name="Luecker S."/>
            <person name="Lage O.M."/>
            <person name="Pohl T."/>
            <person name="Merkel B.J."/>
            <person name="Hornburger P."/>
            <person name="Mueller R.-W."/>
            <person name="Bruemmer F."/>
            <person name="Labrenz M."/>
            <person name="Spormann A.M."/>
            <person name="Op Den Camp H."/>
            <person name="Overmann J."/>
            <person name="Amann R."/>
            <person name="Jetten M.S.M."/>
            <person name="Mascher T."/>
            <person name="Medema M.H."/>
            <person name="Devos D.P."/>
            <person name="Kaster A.-K."/>
            <person name="Ovreas L."/>
            <person name="Rohde M."/>
            <person name="Galperin M.Y."/>
            <person name="Jogler C."/>
        </authorList>
    </citation>
    <scope>NUCLEOTIDE SEQUENCE [LARGE SCALE GENOMIC DNA]</scope>
    <source>
        <strain evidence="7 8">Enr8</strain>
    </source>
</reference>
<feature type="binding site" evidence="6">
    <location>
        <position position="318"/>
    </location>
    <ligand>
        <name>Ca(2+)</name>
        <dbReference type="ChEBI" id="CHEBI:29108"/>
    </ligand>
</feature>